<gene>
    <name evidence="7" type="ORF">HNY73_013929</name>
</gene>
<dbReference type="EMBL" id="JABXBU010002072">
    <property type="protein sequence ID" value="KAF8776999.1"/>
    <property type="molecule type" value="Genomic_DNA"/>
</dbReference>
<dbReference type="Gene3D" id="4.10.640.40">
    <property type="entry name" value="Cytoplasmic polyadenylation element-binding protein, ZZ domain"/>
    <property type="match status" value="1"/>
</dbReference>
<dbReference type="InterPro" id="IPR032296">
    <property type="entry name" value="CEBP_ZZ"/>
</dbReference>
<comment type="caution">
    <text evidence="7">The sequence shown here is derived from an EMBL/GenBank/DDBJ whole genome shotgun (WGS) entry which is preliminary data.</text>
</comment>
<evidence type="ECO:0000313" key="7">
    <source>
        <dbReference type="EMBL" id="KAF8776999.1"/>
    </source>
</evidence>
<dbReference type="GO" id="GO:0000900">
    <property type="term" value="F:mRNA regulatory element binding translation repressor activity"/>
    <property type="evidence" value="ECO:0007669"/>
    <property type="project" value="TreeGrafter"/>
</dbReference>
<dbReference type="InterPro" id="IPR034819">
    <property type="entry name" value="CPEB"/>
</dbReference>
<comment type="similarity">
    <text evidence="1">Belongs to the RRM CPEB family.</text>
</comment>
<dbReference type="FunFam" id="3.30.70.330:FF:000086">
    <property type="entry name" value="Putative Cytoplasmic polyadenylation element-binding protein 1"/>
    <property type="match status" value="1"/>
</dbReference>
<dbReference type="GO" id="GO:0043022">
    <property type="term" value="F:ribosome binding"/>
    <property type="evidence" value="ECO:0007669"/>
    <property type="project" value="TreeGrafter"/>
</dbReference>
<dbReference type="InterPro" id="IPR000504">
    <property type="entry name" value="RRM_dom"/>
</dbReference>
<dbReference type="Proteomes" id="UP000807504">
    <property type="component" value="Unassembled WGS sequence"/>
</dbReference>
<keyword evidence="2" id="KW-0677">Repeat</keyword>
<dbReference type="GO" id="GO:0045202">
    <property type="term" value="C:synapse"/>
    <property type="evidence" value="ECO:0007669"/>
    <property type="project" value="TreeGrafter"/>
</dbReference>
<dbReference type="SUPFAM" id="SSF54928">
    <property type="entry name" value="RNA-binding domain, RBD"/>
    <property type="match status" value="1"/>
</dbReference>
<dbReference type="Gene3D" id="3.30.70.330">
    <property type="match status" value="2"/>
</dbReference>
<dbReference type="Pfam" id="PF16366">
    <property type="entry name" value="CEBP_ZZ"/>
    <property type="match status" value="1"/>
</dbReference>
<dbReference type="CDD" id="cd12723">
    <property type="entry name" value="RRM1_CPEB1"/>
    <property type="match status" value="1"/>
</dbReference>
<keyword evidence="8" id="KW-1185">Reference proteome</keyword>
<evidence type="ECO:0000256" key="4">
    <source>
        <dbReference type="ARBA" id="ARBA00022884"/>
    </source>
</evidence>
<dbReference type="FunFam" id="3.30.70.330:FF:000054">
    <property type="entry name" value="Cytoplasmic polyadenylation element-binding protein 1"/>
    <property type="match status" value="1"/>
</dbReference>
<evidence type="ECO:0000256" key="3">
    <source>
        <dbReference type="ARBA" id="ARBA00022845"/>
    </source>
</evidence>
<keyword evidence="3" id="KW-0810">Translation regulation</keyword>
<dbReference type="InterPro" id="IPR034977">
    <property type="entry name" value="CPEB1_RRM1"/>
</dbReference>
<protein>
    <submittedName>
        <fullName evidence="7">Cytoplasmic polyadenylation element-binding like protein</fullName>
    </submittedName>
</protein>
<sequence length="685" mass="75684">MMLSVKANALMKLECINCTPKYYKQLRHVMIKQAIFTFLTIRTCAETENSSAHCYVAGLWADPVDHSRRDAGPFSPEPPSIALRRKERNKFASFAAALKPLLRITRTYPGVLTPREQLVDYPTSFRSKIRQRGGILHISHVPHRTMQIFCLIESTSSSLNVCSGALPGSMSVSMNNSQYFNTSDLDDRYFTKDFSKNSEIFQKINAILDHSLDIGSTNSMNRRTQQDTTVADLLGLGNMSNYCGSNSNLYGLPNINIPNGNIPNSMSFNTGSNMTFSQTQNNPLKTFTLGSIKPYDNPLSKLLSQNWSNTPSGMRAIRAASPQVSFTSDCTSTLEQALLMGCEGLRDNRSSSPTESDTSGISSVSELSSISDLMNNLNLGTTVGTGSGVASTPSLNGNVNCRPDDASVVSSPFFLDRRWSGDITEAGLVEAFAPFGPIKILWPGKENRNASCPPKAGYVYIIFEAEKHVKALLQACTHDYSNGGNWYFKISSRRMRSKEVQVIPWVISDSNFVHCPSQRLDPSKTVFVGALHGMLNAEGLALVMNDLFGGVVYAGIDTDKYKYPIGSGRITFNNHKSYMKAVTAAFVEIKTPRFTKKVQIDPYLEDAICSSCQIQQGPIFCRDAACFRKISSHFCSLLFPLNVSFSTQSTKREMARCENPCKNKQSERHIDPRVNPAPLIGRILT</sequence>
<name>A0A8T0ESM3_ARGBR</name>
<dbReference type="PANTHER" id="PTHR12566">
    <property type="entry name" value="CYTOPLASMIC POLYADENYLATION ELEMENT BINDING PROTEIN CPEB"/>
    <property type="match status" value="1"/>
</dbReference>
<reference evidence="7" key="2">
    <citation type="submission" date="2020-06" db="EMBL/GenBank/DDBJ databases">
        <authorList>
            <person name="Sheffer M."/>
        </authorList>
    </citation>
    <scope>NUCLEOTIDE SEQUENCE</scope>
</reference>
<keyword evidence="4" id="KW-0694">RNA-binding</keyword>
<feature type="domain" description="Cytoplasmic polyadenylation element-binding protein ZZ" evidence="5">
    <location>
        <begin position="596"/>
        <end position="628"/>
    </location>
</feature>
<evidence type="ECO:0000256" key="1">
    <source>
        <dbReference type="ARBA" id="ARBA00010347"/>
    </source>
</evidence>
<dbReference type="GO" id="GO:0043005">
    <property type="term" value="C:neuron projection"/>
    <property type="evidence" value="ECO:0007669"/>
    <property type="project" value="TreeGrafter"/>
</dbReference>
<dbReference type="GO" id="GO:0003730">
    <property type="term" value="F:mRNA 3'-UTR binding"/>
    <property type="evidence" value="ECO:0007669"/>
    <property type="project" value="InterPro"/>
</dbReference>
<proteinExistence type="inferred from homology"/>
<dbReference type="InterPro" id="IPR035979">
    <property type="entry name" value="RBD_domain_sf"/>
</dbReference>
<organism evidence="7 8">
    <name type="scientific">Argiope bruennichi</name>
    <name type="common">Wasp spider</name>
    <name type="synonym">Aranea bruennichi</name>
    <dbReference type="NCBI Taxonomy" id="94029"/>
    <lineage>
        <taxon>Eukaryota</taxon>
        <taxon>Metazoa</taxon>
        <taxon>Ecdysozoa</taxon>
        <taxon>Arthropoda</taxon>
        <taxon>Chelicerata</taxon>
        <taxon>Arachnida</taxon>
        <taxon>Araneae</taxon>
        <taxon>Araneomorphae</taxon>
        <taxon>Entelegynae</taxon>
        <taxon>Araneoidea</taxon>
        <taxon>Araneidae</taxon>
        <taxon>Argiope</taxon>
    </lineage>
</organism>
<dbReference type="GO" id="GO:2000766">
    <property type="term" value="P:negative regulation of cytoplasmic translation"/>
    <property type="evidence" value="ECO:0007669"/>
    <property type="project" value="TreeGrafter"/>
</dbReference>
<dbReference type="GO" id="GO:0005634">
    <property type="term" value="C:nucleus"/>
    <property type="evidence" value="ECO:0007669"/>
    <property type="project" value="TreeGrafter"/>
</dbReference>
<reference evidence="7" key="1">
    <citation type="journal article" date="2020" name="bioRxiv">
        <title>Chromosome-level reference genome of the European wasp spider Argiope bruennichi: a resource for studies on range expansion and evolutionary adaptation.</title>
        <authorList>
            <person name="Sheffer M.M."/>
            <person name="Hoppe A."/>
            <person name="Krehenwinkel H."/>
            <person name="Uhl G."/>
            <person name="Kuss A.W."/>
            <person name="Jensen L."/>
            <person name="Jensen C."/>
            <person name="Gillespie R.G."/>
            <person name="Hoff K.J."/>
            <person name="Prost S."/>
        </authorList>
    </citation>
    <scope>NUCLEOTIDE SEQUENCE</scope>
</reference>
<accession>A0A8T0ESM3</accession>
<evidence type="ECO:0000313" key="8">
    <source>
        <dbReference type="Proteomes" id="UP000807504"/>
    </source>
</evidence>
<dbReference type="InterPro" id="IPR012677">
    <property type="entry name" value="Nucleotide-bd_a/b_plait_sf"/>
</dbReference>
<evidence type="ECO:0000256" key="2">
    <source>
        <dbReference type="ARBA" id="ARBA00022737"/>
    </source>
</evidence>
<dbReference type="PANTHER" id="PTHR12566:SF9">
    <property type="entry name" value="CYTOPLASMIC POLYADENYLATION ELEMENT-BINDING PROTEIN 1"/>
    <property type="match status" value="1"/>
</dbReference>
<dbReference type="InterPro" id="IPR038446">
    <property type="entry name" value="CEBP_ZZ_sf"/>
</dbReference>
<dbReference type="CDD" id="cd12725">
    <property type="entry name" value="RRM2_CPEB1"/>
    <property type="match status" value="1"/>
</dbReference>
<evidence type="ECO:0000259" key="6">
    <source>
        <dbReference type="Pfam" id="PF16367"/>
    </source>
</evidence>
<feature type="domain" description="RRM" evidence="6">
    <location>
        <begin position="422"/>
        <end position="504"/>
    </location>
</feature>
<dbReference type="GO" id="GO:0005737">
    <property type="term" value="C:cytoplasm"/>
    <property type="evidence" value="ECO:0007669"/>
    <property type="project" value="TreeGrafter"/>
</dbReference>
<evidence type="ECO:0000259" key="5">
    <source>
        <dbReference type="Pfam" id="PF16366"/>
    </source>
</evidence>
<dbReference type="Pfam" id="PF16367">
    <property type="entry name" value="RRM_7"/>
    <property type="match status" value="1"/>
</dbReference>
<dbReference type="GO" id="GO:0008135">
    <property type="term" value="F:translation factor activity, RNA binding"/>
    <property type="evidence" value="ECO:0007669"/>
    <property type="project" value="TreeGrafter"/>
</dbReference>
<dbReference type="AlphaFoldDB" id="A0A8T0ESM3"/>